<keyword evidence="3" id="KW-0472">Membrane</keyword>
<dbReference type="STRING" id="504798.SAMN05421871_11285"/>
<feature type="domain" description="LytR/CpsA/Psr regulator C-terminal" evidence="5">
    <location>
        <begin position="393"/>
        <end position="476"/>
    </location>
</feature>
<feature type="compositionally biased region" description="Low complexity" evidence="2">
    <location>
        <begin position="373"/>
        <end position="390"/>
    </location>
</feature>
<evidence type="ECO:0000256" key="2">
    <source>
        <dbReference type="SAM" id="MobiDB-lite"/>
    </source>
</evidence>
<dbReference type="AlphaFoldDB" id="A0A1H0VKC3"/>
<evidence type="ECO:0000256" key="1">
    <source>
        <dbReference type="ARBA" id="ARBA00006068"/>
    </source>
</evidence>
<dbReference type="Gene3D" id="3.30.70.2390">
    <property type="match status" value="1"/>
</dbReference>
<evidence type="ECO:0000313" key="7">
    <source>
        <dbReference type="Proteomes" id="UP000199651"/>
    </source>
</evidence>
<evidence type="ECO:0000313" key="6">
    <source>
        <dbReference type="EMBL" id="SDP78668.1"/>
    </source>
</evidence>
<sequence>MAERATPPPRSRPPRPSTRRPPPPPKRKLTGGKVFVTMLSVLVLVATGYYSNLADSFTDGLSTADVISGSGEKPADGAVDILMVGMDSRTDAQGNPLSKEQLAMLNAGKADGEINTDTLIMIRIPNDGGKAVGISLPRDSYVDIPNHGKHKINSAYGRAKLEARAKLQKQGVQGRDLDVKSNLDGAKSLIATVEKLTGAKIDHYAEVNLLGFYDITNAIGGIDVCLNKAVKDSFSGANFPAGRQNLQGTAALAFVRQRHGLPNGDIDRIARQQVFMSGMAKKILSKDLLVPGSETLGKLQDAIKKSVVLDPGWDIMRFAQQMMGFTGGNVSFQTIPIVTIDLSTPNDGSAVGVDPVAVRKFVQGVITPGGPPSTGATSPGTSTTDGTSAPKPTVNVLNGSGRDGLAGDVSDVLAGQGFKPGTTGNAAARQKTVVRHAKGDKAAGEAVAQALEGEFAVEEDANLTKGKVTVILGKDYQQSGERLAADPLLTLNGLAQEPQPACIN</sequence>
<feature type="region of interest" description="Disordered" evidence="2">
    <location>
        <begin position="1"/>
        <end position="30"/>
    </location>
</feature>
<reference evidence="7" key="1">
    <citation type="submission" date="2016-10" db="EMBL/GenBank/DDBJ databases">
        <authorList>
            <person name="Varghese N."/>
            <person name="Submissions S."/>
        </authorList>
    </citation>
    <scope>NUCLEOTIDE SEQUENCE [LARGE SCALE GENOMIC DNA]</scope>
    <source>
        <strain evidence="7">IBRC-M 10655</strain>
    </source>
</reference>
<dbReference type="PANTHER" id="PTHR33392:SF6">
    <property type="entry name" value="POLYISOPRENYL-TEICHOIC ACID--PEPTIDOGLYCAN TEICHOIC ACID TRANSFERASE TAGU"/>
    <property type="match status" value="1"/>
</dbReference>
<keyword evidence="7" id="KW-1185">Reference proteome</keyword>
<gene>
    <name evidence="6" type="ORF">SAMN05192558_11485</name>
</gene>
<dbReference type="NCBIfam" id="TIGR00350">
    <property type="entry name" value="lytR_cpsA_psr"/>
    <property type="match status" value="1"/>
</dbReference>
<evidence type="ECO:0000256" key="3">
    <source>
        <dbReference type="SAM" id="Phobius"/>
    </source>
</evidence>
<dbReference type="PANTHER" id="PTHR33392">
    <property type="entry name" value="POLYISOPRENYL-TEICHOIC ACID--PEPTIDOGLYCAN TEICHOIC ACID TRANSFERASE TAGU"/>
    <property type="match status" value="1"/>
</dbReference>
<keyword evidence="3" id="KW-0812">Transmembrane</keyword>
<organism evidence="6 7">
    <name type="scientific">Actinokineospora alba</name>
    <dbReference type="NCBI Taxonomy" id="504798"/>
    <lineage>
        <taxon>Bacteria</taxon>
        <taxon>Bacillati</taxon>
        <taxon>Actinomycetota</taxon>
        <taxon>Actinomycetes</taxon>
        <taxon>Pseudonocardiales</taxon>
        <taxon>Pseudonocardiaceae</taxon>
        <taxon>Actinokineospora</taxon>
    </lineage>
</organism>
<dbReference type="InterPro" id="IPR004474">
    <property type="entry name" value="LytR_CpsA_psr"/>
</dbReference>
<protein>
    <submittedName>
        <fullName evidence="6">Cell envelope-related function transcriptional attenuator common domain-containing protein</fullName>
    </submittedName>
</protein>
<evidence type="ECO:0000259" key="5">
    <source>
        <dbReference type="Pfam" id="PF13399"/>
    </source>
</evidence>
<accession>A0A1H0VKC3</accession>
<evidence type="ECO:0000259" key="4">
    <source>
        <dbReference type="Pfam" id="PF03816"/>
    </source>
</evidence>
<comment type="similarity">
    <text evidence="1">Belongs to the LytR/CpsA/Psr (LCP) family.</text>
</comment>
<dbReference type="Proteomes" id="UP000199651">
    <property type="component" value="Unassembled WGS sequence"/>
</dbReference>
<feature type="domain" description="Cell envelope-related transcriptional attenuator" evidence="4">
    <location>
        <begin position="115"/>
        <end position="284"/>
    </location>
</feature>
<proteinExistence type="inferred from homology"/>
<dbReference type="InterPro" id="IPR050922">
    <property type="entry name" value="LytR/CpsA/Psr_CW_biosynth"/>
</dbReference>
<dbReference type="Pfam" id="PF13399">
    <property type="entry name" value="LytR_C"/>
    <property type="match status" value="1"/>
</dbReference>
<dbReference type="Pfam" id="PF03816">
    <property type="entry name" value="LytR_cpsA_psr"/>
    <property type="match status" value="1"/>
</dbReference>
<feature type="region of interest" description="Disordered" evidence="2">
    <location>
        <begin position="365"/>
        <end position="393"/>
    </location>
</feature>
<dbReference type="Gene3D" id="3.40.630.190">
    <property type="entry name" value="LCP protein"/>
    <property type="match status" value="1"/>
</dbReference>
<dbReference type="EMBL" id="FNJB01000014">
    <property type="protein sequence ID" value="SDP78668.1"/>
    <property type="molecule type" value="Genomic_DNA"/>
</dbReference>
<feature type="transmembrane region" description="Helical" evidence="3">
    <location>
        <begin position="29"/>
        <end position="50"/>
    </location>
</feature>
<keyword evidence="3" id="KW-1133">Transmembrane helix</keyword>
<feature type="compositionally biased region" description="Pro residues" evidence="2">
    <location>
        <begin position="1"/>
        <end position="24"/>
    </location>
</feature>
<dbReference type="InterPro" id="IPR027381">
    <property type="entry name" value="LytR/CpsA/Psr_C"/>
</dbReference>
<name>A0A1H0VKC3_9PSEU</name>